<reference evidence="2 3" key="1">
    <citation type="journal article" date="2019" name="PLoS ONE">
        <title>Comparative genome analysis indicates high evolutionary potential of pathogenicity genes in Colletotrichum tanaceti.</title>
        <authorList>
            <person name="Lelwala R.V."/>
            <person name="Korhonen P.K."/>
            <person name="Young N.D."/>
            <person name="Scott J.B."/>
            <person name="Ades P.A."/>
            <person name="Gasser R.B."/>
            <person name="Taylor P.W.J."/>
        </authorList>
    </citation>
    <scope>NUCLEOTIDE SEQUENCE [LARGE SCALE GENOMIC DNA]</scope>
    <source>
        <strain evidence="2">BRIP57314</strain>
    </source>
</reference>
<evidence type="ECO:0000256" key="1">
    <source>
        <dbReference type="SAM" id="MobiDB-lite"/>
    </source>
</evidence>
<evidence type="ECO:0000313" key="2">
    <source>
        <dbReference type="EMBL" id="TKW50289.1"/>
    </source>
</evidence>
<organism evidence="2 3">
    <name type="scientific">Colletotrichum tanaceti</name>
    <dbReference type="NCBI Taxonomy" id="1306861"/>
    <lineage>
        <taxon>Eukaryota</taxon>
        <taxon>Fungi</taxon>
        <taxon>Dikarya</taxon>
        <taxon>Ascomycota</taxon>
        <taxon>Pezizomycotina</taxon>
        <taxon>Sordariomycetes</taxon>
        <taxon>Hypocreomycetidae</taxon>
        <taxon>Glomerellales</taxon>
        <taxon>Glomerellaceae</taxon>
        <taxon>Colletotrichum</taxon>
        <taxon>Colletotrichum destructivum species complex</taxon>
    </lineage>
</organism>
<dbReference type="AlphaFoldDB" id="A0A4U6X615"/>
<proteinExistence type="predicted"/>
<feature type="region of interest" description="Disordered" evidence="1">
    <location>
        <begin position="1"/>
        <end position="29"/>
    </location>
</feature>
<protein>
    <submittedName>
        <fullName evidence="2">Uncharacterized protein</fullName>
    </submittedName>
</protein>
<sequence>MEPAQQSGPWYKPGMAGEDDEDRAATVGTVEPGWMFIQGDYGRAELEAIKARCGGDCRER</sequence>
<accession>A0A4U6X615</accession>
<evidence type="ECO:0000313" key="3">
    <source>
        <dbReference type="Proteomes" id="UP000310108"/>
    </source>
</evidence>
<comment type="caution">
    <text evidence="2">The sequence shown here is derived from an EMBL/GenBank/DDBJ whole genome shotgun (WGS) entry which is preliminary data.</text>
</comment>
<gene>
    <name evidence="2" type="ORF">CTA1_4377</name>
</gene>
<keyword evidence="3" id="KW-1185">Reference proteome</keyword>
<name>A0A4U6X615_9PEZI</name>
<dbReference type="Proteomes" id="UP000310108">
    <property type="component" value="Unassembled WGS sequence"/>
</dbReference>
<dbReference type="EMBL" id="PJEX01000414">
    <property type="protein sequence ID" value="TKW50289.1"/>
    <property type="molecule type" value="Genomic_DNA"/>
</dbReference>